<comment type="caution">
    <text evidence="2">The sequence shown here is derived from an EMBL/GenBank/DDBJ whole genome shotgun (WGS) entry which is preliminary data.</text>
</comment>
<protein>
    <submittedName>
        <fullName evidence="2">Complement receptor type 1</fullName>
    </submittedName>
</protein>
<dbReference type="Proteomes" id="UP001219518">
    <property type="component" value="Unassembled WGS sequence"/>
</dbReference>
<proteinExistence type="predicted"/>
<evidence type="ECO:0000313" key="2">
    <source>
        <dbReference type="EMBL" id="KAK3933115.1"/>
    </source>
</evidence>
<sequence>MLVHDARGLASFILPSPGLVTVVVTSTESVCHYAFSPHTEQTARQPTHRKEAEINRGKMLGQNESSVMRCELIGDNYYLSPISYSDMSSANAGVDILQEQPQENSAQTTPSIVPHTDSALAQAPRRTRGRPPGKQPSYHPDVTQPHPSSETPRRCKTASRKPKSAIARKLFADSSEPSLHCRSHCDSDNKENIPLREIMIPQKCVSVDKVIACLELLQCPHCSVQY</sequence>
<feature type="compositionally biased region" description="Polar residues" evidence="1">
    <location>
        <begin position="101"/>
        <end position="111"/>
    </location>
</feature>
<accession>A0AAE1I5B0</accession>
<reference evidence="2" key="2">
    <citation type="journal article" date="2023" name="BMC Genomics">
        <title>Pest status, molecular evolution, and epigenetic factors derived from the genome assembly of Frankliniella fusca, a thysanopteran phytovirus vector.</title>
        <authorList>
            <person name="Catto M.A."/>
            <person name="Labadie P.E."/>
            <person name="Jacobson A.L."/>
            <person name="Kennedy G.G."/>
            <person name="Srinivasan R."/>
            <person name="Hunt B.G."/>
        </authorList>
    </citation>
    <scope>NUCLEOTIDE SEQUENCE</scope>
    <source>
        <strain evidence="2">PL_HMW_Pooled</strain>
    </source>
</reference>
<organism evidence="2 3">
    <name type="scientific">Frankliniella fusca</name>
    <dbReference type="NCBI Taxonomy" id="407009"/>
    <lineage>
        <taxon>Eukaryota</taxon>
        <taxon>Metazoa</taxon>
        <taxon>Ecdysozoa</taxon>
        <taxon>Arthropoda</taxon>
        <taxon>Hexapoda</taxon>
        <taxon>Insecta</taxon>
        <taxon>Pterygota</taxon>
        <taxon>Neoptera</taxon>
        <taxon>Paraneoptera</taxon>
        <taxon>Thysanoptera</taxon>
        <taxon>Terebrantia</taxon>
        <taxon>Thripoidea</taxon>
        <taxon>Thripidae</taxon>
        <taxon>Frankliniella</taxon>
    </lineage>
</organism>
<feature type="region of interest" description="Disordered" evidence="1">
    <location>
        <begin position="101"/>
        <end position="162"/>
    </location>
</feature>
<evidence type="ECO:0000256" key="1">
    <source>
        <dbReference type="SAM" id="MobiDB-lite"/>
    </source>
</evidence>
<name>A0AAE1I5B0_9NEOP</name>
<dbReference type="EMBL" id="JAHWGI010001443">
    <property type="protein sequence ID" value="KAK3933115.1"/>
    <property type="molecule type" value="Genomic_DNA"/>
</dbReference>
<reference evidence="2" key="1">
    <citation type="submission" date="2021-07" db="EMBL/GenBank/DDBJ databases">
        <authorList>
            <person name="Catto M.A."/>
            <person name="Jacobson A."/>
            <person name="Kennedy G."/>
            <person name="Labadie P."/>
            <person name="Hunt B.G."/>
            <person name="Srinivasan R."/>
        </authorList>
    </citation>
    <scope>NUCLEOTIDE SEQUENCE</scope>
    <source>
        <strain evidence="2">PL_HMW_Pooled</strain>
        <tissue evidence="2">Head</tissue>
    </source>
</reference>
<dbReference type="AlphaFoldDB" id="A0AAE1I5B0"/>
<keyword evidence="3" id="KW-1185">Reference proteome</keyword>
<keyword evidence="2" id="KW-0675">Receptor</keyword>
<gene>
    <name evidence="2" type="ORF">KUF71_017376</name>
</gene>
<evidence type="ECO:0000313" key="3">
    <source>
        <dbReference type="Proteomes" id="UP001219518"/>
    </source>
</evidence>